<keyword evidence="3" id="KW-0732">Signal</keyword>
<feature type="compositionally biased region" description="Polar residues" evidence="1">
    <location>
        <begin position="304"/>
        <end position="314"/>
    </location>
</feature>
<feature type="region of interest" description="Disordered" evidence="1">
    <location>
        <begin position="278"/>
        <end position="314"/>
    </location>
</feature>
<feature type="region of interest" description="Disordered" evidence="1">
    <location>
        <begin position="163"/>
        <end position="197"/>
    </location>
</feature>
<keyword evidence="5" id="KW-1185">Reference proteome</keyword>
<keyword evidence="2" id="KW-1133">Transmembrane helix</keyword>
<feature type="compositionally biased region" description="Polar residues" evidence="1">
    <location>
        <begin position="513"/>
        <end position="522"/>
    </location>
</feature>
<feature type="transmembrane region" description="Helical" evidence="2">
    <location>
        <begin position="249"/>
        <end position="271"/>
    </location>
</feature>
<feature type="chain" id="PRO_5045824204" description="Mid2 domain-containing protein" evidence="3">
    <location>
        <begin position="26"/>
        <end position="546"/>
    </location>
</feature>
<accession>A0ABP0CDV1</accession>
<feature type="signal peptide" evidence="3">
    <location>
        <begin position="1"/>
        <end position="25"/>
    </location>
</feature>
<feature type="compositionally biased region" description="Polar residues" evidence="1">
    <location>
        <begin position="375"/>
        <end position="391"/>
    </location>
</feature>
<feature type="compositionally biased region" description="Polar residues" evidence="1">
    <location>
        <begin position="227"/>
        <end position="244"/>
    </location>
</feature>
<dbReference type="EMBL" id="CAWUHC010000079">
    <property type="protein sequence ID" value="CAK7229409.1"/>
    <property type="molecule type" value="Genomic_DNA"/>
</dbReference>
<evidence type="ECO:0000256" key="2">
    <source>
        <dbReference type="SAM" id="Phobius"/>
    </source>
</evidence>
<feature type="compositionally biased region" description="Polar residues" evidence="1">
    <location>
        <begin position="359"/>
        <end position="368"/>
    </location>
</feature>
<organism evidence="4 5">
    <name type="scientific">Sporothrix bragantina</name>
    <dbReference type="NCBI Taxonomy" id="671064"/>
    <lineage>
        <taxon>Eukaryota</taxon>
        <taxon>Fungi</taxon>
        <taxon>Dikarya</taxon>
        <taxon>Ascomycota</taxon>
        <taxon>Pezizomycotina</taxon>
        <taxon>Sordariomycetes</taxon>
        <taxon>Sordariomycetidae</taxon>
        <taxon>Ophiostomatales</taxon>
        <taxon>Ophiostomataceae</taxon>
        <taxon>Sporothrix</taxon>
    </lineage>
</organism>
<reference evidence="4 5" key="1">
    <citation type="submission" date="2024-01" db="EMBL/GenBank/DDBJ databases">
        <authorList>
            <person name="Allen C."/>
            <person name="Tagirdzhanova G."/>
        </authorList>
    </citation>
    <scope>NUCLEOTIDE SEQUENCE [LARGE SCALE GENOMIC DNA]</scope>
</reference>
<dbReference type="Proteomes" id="UP001642406">
    <property type="component" value="Unassembled WGS sequence"/>
</dbReference>
<name>A0ABP0CDV1_9PEZI</name>
<feature type="compositionally biased region" description="Low complexity" evidence="1">
    <location>
        <begin position="209"/>
        <end position="226"/>
    </location>
</feature>
<comment type="caution">
    <text evidence="4">The sequence shown here is derived from an EMBL/GenBank/DDBJ whole genome shotgun (WGS) entry which is preliminary data.</text>
</comment>
<proteinExistence type="predicted"/>
<evidence type="ECO:0000256" key="1">
    <source>
        <dbReference type="SAM" id="MobiDB-lite"/>
    </source>
</evidence>
<keyword evidence="2" id="KW-0812">Transmembrane</keyword>
<feature type="region of interest" description="Disordered" evidence="1">
    <location>
        <begin position="209"/>
        <end position="244"/>
    </location>
</feature>
<evidence type="ECO:0000256" key="3">
    <source>
        <dbReference type="SAM" id="SignalP"/>
    </source>
</evidence>
<feature type="compositionally biased region" description="Pro residues" evidence="1">
    <location>
        <begin position="395"/>
        <end position="405"/>
    </location>
</feature>
<sequence>MTKSPHRAAWLLIAATSWASRTANALTIPLFVIPANGFSLLERATADAGCVSGFSQCSGFNLPSDFCCSSGSSCNVLAGNTTVLCCPDGVDCSTLNPITCDLAQQDASIHPQAPIKTTALNGVLTKCGTNTCCPFGYNCNGNNLCILESNQNAVPLQNVPATTATKAGTSSTSTSTSAKTTSPSTTPGAAHTTAVQSTAAESVTVAVATTQTTSTGTSPTSSRTGTDSNESAVASADDSSNGGKNTASIVGGVIGGLAGLLLIGAAIWFLCGRRLRRGGSGKASSINGSVGGGRLGNGMRQRDPTNFLSDTNKLNRSTSSFGNIINNPLSISSPKPQGDATAFRTDFIRKLPSSRENSRPTTPASTVGTLGISGRNPTSVASPLSLNQSMNRDLPAPPSPSPPPLVLTRPTPRELQRDSISVTPIRGMRSSPPRPQHQPREPSMEEINVGADPSIIGLGVGNFTISPPGTLLPPTRAAAAATAALASVTSASNAGSSFGGSSLGVPRDRTNDRMTTFSSLLQAANLDPERPFVPNNAQPSPASRRR</sequence>
<keyword evidence="2" id="KW-0472">Membrane</keyword>
<feature type="region of interest" description="Disordered" evidence="1">
    <location>
        <begin position="350"/>
        <end position="443"/>
    </location>
</feature>
<feature type="compositionally biased region" description="Polar residues" evidence="1">
    <location>
        <begin position="535"/>
        <end position="546"/>
    </location>
</feature>
<evidence type="ECO:0008006" key="6">
    <source>
        <dbReference type="Google" id="ProtNLM"/>
    </source>
</evidence>
<gene>
    <name evidence="4" type="ORF">SBRCBS47491_007237</name>
</gene>
<evidence type="ECO:0000313" key="5">
    <source>
        <dbReference type="Proteomes" id="UP001642406"/>
    </source>
</evidence>
<protein>
    <recommendedName>
        <fullName evidence="6">Mid2 domain-containing protein</fullName>
    </recommendedName>
</protein>
<evidence type="ECO:0000313" key="4">
    <source>
        <dbReference type="EMBL" id="CAK7229409.1"/>
    </source>
</evidence>
<feature type="region of interest" description="Disordered" evidence="1">
    <location>
        <begin position="491"/>
        <end position="546"/>
    </location>
</feature>